<dbReference type="InterPro" id="IPR011009">
    <property type="entry name" value="Kinase-like_dom_sf"/>
</dbReference>
<dbReference type="AlphaFoldDB" id="A0A3N4KF83"/>
<reference evidence="1 2" key="1">
    <citation type="journal article" date="2018" name="Nat. Ecol. Evol.">
        <title>Pezizomycetes genomes reveal the molecular basis of ectomycorrhizal truffle lifestyle.</title>
        <authorList>
            <person name="Murat C."/>
            <person name="Payen T."/>
            <person name="Noel B."/>
            <person name="Kuo A."/>
            <person name="Morin E."/>
            <person name="Chen J."/>
            <person name="Kohler A."/>
            <person name="Krizsan K."/>
            <person name="Balestrini R."/>
            <person name="Da Silva C."/>
            <person name="Montanini B."/>
            <person name="Hainaut M."/>
            <person name="Levati E."/>
            <person name="Barry K.W."/>
            <person name="Belfiori B."/>
            <person name="Cichocki N."/>
            <person name="Clum A."/>
            <person name="Dockter R.B."/>
            <person name="Fauchery L."/>
            <person name="Guy J."/>
            <person name="Iotti M."/>
            <person name="Le Tacon F."/>
            <person name="Lindquist E.A."/>
            <person name="Lipzen A."/>
            <person name="Malagnac F."/>
            <person name="Mello A."/>
            <person name="Molinier V."/>
            <person name="Miyauchi S."/>
            <person name="Poulain J."/>
            <person name="Riccioni C."/>
            <person name="Rubini A."/>
            <person name="Sitrit Y."/>
            <person name="Splivallo R."/>
            <person name="Traeger S."/>
            <person name="Wang M."/>
            <person name="Zifcakova L."/>
            <person name="Wipf D."/>
            <person name="Zambonelli A."/>
            <person name="Paolocci F."/>
            <person name="Nowrousian M."/>
            <person name="Ottonello S."/>
            <person name="Baldrian P."/>
            <person name="Spatafora J.W."/>
            <person name="Henrissat B."/>
            <person name="Nagy L.G."/>
            <person name="Aury J.M."/>
            <person name="Wincker P."/>
            <person name="Grigoriev I.V."/>
            <person name="Bonfante P."/>
            <person name="Martin F.M."/>
        </authorList>
    </citation>
    <scope>NUCLEOTIDE SEQUENCE [LARGE SCALE GENOMIC DNA]</scope>
    <source>
        <strain evidence="1 2">CCBAS932</strain>
    </source>
</reference>
<evidence type="ECO:0008006" key="3">
    <source>
        <dbReference type="Google" id="ProtNLM"/>
    </source>
</evidence>
<name>A0A3N4KF83_9PEZI</name>
<evidence type="ECO:0000313" key="2">
    <source>
        <dbReference type="Proteomes" id="UP000277580"/>
    </source>
</evidence>
<protein>
    <recommendedName>
        <fullName evidence="3">Protein kinase domain-containing protein</fullName>
    </recommendedName>
</protein>
<sequence>MVQGRWTSGGVIGTGGYGVVLKQKNDSGRLRAVKRVSRDALSAKEAGFSWELRVLAKLKDASIPTISGGI</sequence>
<accession>A0A3N4KF83</accession>
<keyword evidence="2" id="KW-1185">Reference proteome</keyword>
<evidence type="ECO:0000313" key="1">
    <source>
        <dbReference type="EMBL" id="RPB08148.1"/>
    </source>
</evidence>
<dbReference type="InParanoid" id="A0A3N4KF83"/>
<proteinExistence type="predicted"/>
<organism evidence="1 2">
    <name type="scientific">Morchella conica CCBAS932</name>
    <dbReference type="NCBI Taxonomy" id="1392247"/>
    <lineage>
        <taxon>Eukaryota</taxon>
        <taxon>Fungi</taxon>
        <taxon>Dikarya</taxon>
        <taxon>Ascomycota</taxon>
        <taxon>Pezizomycotina</taxon>
        <taxon>Pezizomycetes</taxon>
        <taxon>Pezizales</taxon>
        <taxon>Morchellaceae</taxon>
        <taxon>Morchella</taxon>
    </lineage>
</organism>
<dbReference type="Proteomes" id="UP000277580">
    <property type="component" value="Unassembled WGS sequence"/>
</dbReference>
<dbReference type="Gene3D" id="1.10.510.10">
    <property type="entry name" value="Transferase(Phosphotransferase) domain 1"/>
    <property type="match status" value="1"/>
</dbReference>
<dbReference type="SUPFAM" id="SSF56112">
    <property type="entry name" value="Protein kinase-like (PK-like)"/>
    <property type="match status" value="1"/>
</dbReference>
<dbReference type="EMBL" id="ML119167">
    <property type="protein sequence ID" value="RPB08148.1"/>
    <property type="molecule type" value="Genomic_DNA"/>
</dbReference>
<gene>
    <name evidence="1" type="ORF">P167DRAFT_539476</name>
</gene>